<feature type="domain" description="RNA-binding S4" evidence="6">
    <location>
        <begin position="4"/>
        <end position="66"/>
    </location>
</feature>
<dbReference type="PROSITE" id="PS50889">
    <property type="entry name" value="S4"/>
    <property type="match status" value="1"/>
</dbReference>
<dbReference type="RefSeq" id="WP_313873353.1">
    <property type="nucleotide sequence ID" value="NZ_JAVBIK010000001.1"/>
</dbReference>
<gene>
    <name evidence="7" type="ORF">RAE19_02070</name>
</gene>
<evidence type="ECO:0000256" key="2">
    <source>
        <dbReference type="ARBA" id="ARBA00022884"/>
    </source>
</evidence>
<evidence type="ECO:0000259" key="6">
    <source>
        <dbReference type="SMART" id="SM00363"/>
    </source>
</evidence>
<dbReference type="SMART" id="SM00363">
    <property type="entry name" value="S4"/>
    <property type="match status" value="1"/>
</dbReference>
<keyword evidence="3" id="KW-0238">DNA-binding</keyword>
<comment type="caution">
    <text evidence="7">The sequence shown here is derived from an EMBL/GenBank/DDBJ whole genome shotgun (WGS) entry which is preliminary data.</text>
</comment>
<name>A0ABU3KIZ2_9BURK</name>
<evidence type="ECO:0000313" key="7">
    <source>
        <dbReference type="EMBL" id="MDT7517536.1"/>
    </source>
</evidence>
<dbReference type="InterPro" id="IPR036986">
    <property type="entry name" value="S4_RNA-bd_sf"/>
</dbReference>
<dbReference type="EMBL" id="JAVBIK010000001">
    <property type="protein sequence ID" value="MDT7517536.1"/>
    <property type="molecule type" value="Genomic_DNA"/>
</dbReference>
<sequence>MQSTRIDKWLWAARFFKTRSLATDAVQLGRVQWEGRDVKPAKEVKAGDTLTIWQGKVKKVVQVLLISEQRGPAPVAQLMYAETPDSVRDRLAAAEQQRLSPEPAHTIAGGRPTKRDRRALQTGWNERWSASLD</sequence>
<comment type="similarity">
    <text evidence="1">Belongs to the HSP15 family.</text>
</comment>
<keyword evidence="2 4" id="KW-0694">RNA-binding</keyword>
<dbReference type="CDD" id="cd00165">
    <property type="entry name" value="S4"/>
    <property type="match status" value="1"/>
</dbReference>
<dbReference type="Pfam" id="PF01479">
    <property type="entry name" value="S4"/>
    <property type="match status" value="1"/>
</dbReference>
<proteinExistence type="inferred from homology"/>
<reference evidence="7 8" key="1">
    <citation type="submission" date="2023-08" db="EMBL/GenBank/DDBJ databases">
        <title>Rhodoferax potami sp. nov. and Rhodoferax mekongensis sp. nov., isolated from the Mekong River in Thailand.</title>
        <authorList>
            <person name="Kitikhun S."/>
            <person name="Charoenyingcharoen P."/>
            <person name="Siriarchawattana P."/>
            <person name="Likhitrattanapisal S."/>
            <person name="Nilsakha T."/>
            <person name="Chanpet A."/>
            <person name="Rattanawaree P."/>
            <person name="Ingsriswang S."/>
        </authorList>
    </citation>
    <scope>NUCLEOTIDE SEQUENCE [LARGE SCALE GENOMIC DNA]</scope>
    <source>
        <strain evidence="7 8">TBRC 17660</strain>
    </source>
</reference>
<dbReference type="PIRSF" id="PIRSF016821">
    <property type="entry name" value="HSP15"/>
    <property type="match status" value="1"/>
</dbReference>
<keyword evidence="8" id="KW-1185">Reference proteome</keyword>
<accession>A0ABU3KIZ2</accession>
<organism evidence="7 8">
    <name type="scientific">Rhodoferax potami</name>
    <dbReference type="NCBI Taxonomy" id="3068338"/>
    <lineage>
        <taxon>Bacteria</taxon>
        <taxon>Pseudomonadati</taxon>
        <taxon>Pseudomonadota</taxon>
        <taxon>Betaproteobacteria</taxon>
        <taxon>Burkholderiales</taxon>
        <taxon>Comamonadaceae</taxon>
        <taxon>Rhodoferax</taxon>
    </lineage>
</organism>
<evidence type="ECO:0000256" key="1">
    <source>
        <dbReference type="ARBA" id="ARBA00008396"/>
    </source>
</evidence>
<evidence type="ECO:0000313" key="8">
    <source>
        <dbReference type="Proteomes" id="UP001321700"/>
    </source>
</evidence>
<feature type="region of interest" description="Disordered" evidence="5">
    <location>
        <begin position="93"/>
        <end position="133"/>
    </location>
</feature>
<evidence type="ECO:0000256" key="3">
    <source>
        <dbReference type="ARBA" id="ARBA00023125"/>
    </source>
</evidence>
<dbReference type="InterPro" id="IPR002942">
    <property type="entry name" value="S4_RNA-bd"/>
</dbReference>
<protein>
    <submittedName>
        <fullName evidence="7">RNA-binding S4 domain-containing protein</fullName>
    </submittedName>
</protein>
<evidence type="ECO:0000256" key="4">
    <source>
        <dbReference type="PROSITE-ProRule" id="PRU00182"/>
    </source>
</evidence>
<evidence type="ECO:0000256" key="5">
    <source>
        <dbReference type="SAM" id="MobiDB-lite"/>
    </source>
</evidence>
<dbReference type="Gene3D" id="3.10.290.10">
    <property type="entry name" value="RNA-binding S4 domain"/>
    <property type="match status" value="1"/>
</dbReference>
<dbReference type="SUPFAM" id="SSF55174">
    <property type="entry name" value="Alpha-L RNA-binding motif"/>
    <property type="match status" value="1"/>
</dbReference>
<dbReference type="Proteomes" id="UP001321700">
    <property type="component" value="Unassembled WGS sequence"/>
</dbReference>
<dbReference type="InterPro" id="IPR025708">
    <property type="entry name" value="HSP15"/>
</dbReference>